<evidence type="ECO:0000313" key="5">
    <source>
        <dbReference type="Proteomes" id="UP000233469"/>
    </source>
</evidence>
<feature type="compositionally biased region" description="Basic residues" evidence="2">
    <location>
        <begin position="46"/>
        <end position="55"/>
    </location>
</feature>
<evidence type="ECO:0000256" key="1">
    <source>
        <dbReference type="PROSITE-ProRule" id="PRU00325"/>
    </source>
</evidence>
<feature type="domain" description="SWIM-type" evidence="3">
    <location>
        <begin position="468"/>
        <end position="503"/>
    </location>
</feature>
<gene>
    <name evidence="4" type="ORF">RhiirC2_794580</name>
</gene>
<reference evidence="4 5" key="1">
    <citation type="submission" date="2016-04" db="EMBL/GenBank/DDBJ databases">
        <title>Genome analyses suggest a sexual origin of heterokaryosis in a supposedly ancient asexual fungus.</title>
        <authorList>
            <person name="Ropars J."/>
            <person name="Sedzielewska K."/>
            <person name="Noel J."/>
            <person name="Charron P."/>
            <person name="Farinelli L."/>
            <person name="Marton T."/>
            <person name="Kruger M."/>
            <person name="Pelin A."/>
            <person name="Brachmann A."/>
            <person name="Corradi N."/>
        </authorList>
    </citation>
    <scope>NUCLEOTIDE SEQUENCE [LARGE SCALE GENOMIC DNA]</scope>
    <source>
        <strain evidence="4 5">C2</strain>
    </source>
</reference>
<dbReference type="PANTHER" id="PTHR47718:SF3">
    <property type="entry name" value="PROTEIN FAR1-RELATED SEQUENCE 5-LIKE"/>
    <property type="match status" value="1"/>
</dbReference>
<organism evidence="4 5">
    <name type="scientific">Rhizophagus irregularis</name>
    <dbReference type="NCBI Taxonomy" id="588596"/>
    <lineage>
        <taxon>Eukaryota</taxon>
        <taxon>Fungi</taxon>
        <taxon>Fungi incertae sedis</taxon>
        <taxon>Mucoromycota</taxon>
        <taxon>Glomeromycotina</taxon>
        <taxon>Glomeromycetes</taxon>
        <taxon>Glomerales</taxon>
        <taxon>Glomeraceae</taxon>
        <taxon>Rhizophagus</taxon>
    </lineage>
</organism>
<dbReference type="VEuPathDB" id="FungiDB:RhiirA1_464155"/>
<accession>A0A2N1MDA3</accession>
<evidence type="ECO:0000259" key="3">
    <source>
        <dbReference type="PROSITE" id="PS50966"/>
    </source>
</evidence>
<dbReference type="VEuPathDB" id="FungiDB:FUN_021878"/>
<dbReference type="VEuPathDB" id="FungiDB:RhiirA1_404299"/>
<protein>
    <recommendedName>
        <fullName evidence="3">SWIM-type domain-containing protein</fullName>
    </recommendedName>
</protein>
<dbReference type="VEuPathDB" id="FungiDB:FUN_006562"/>
<name>A0A2N1MDA3_9GLOM</name>
<dbReference type="PROSITE" id="PS50966">
    <property type="entry name" value="ZF_SWIM"/>
    <property type="match status" value="1"/>
</dbReference>
<dbReference type="Proteomes" id="UP000233469">
    <property type="component" value="Unassembled WGS sequence"/>
</dbReference>
<dbReference type="PANTHER" id="PTHR47718">
    <property type="entry name" value="OS01G0519700 PROTEIN"/>
    <property type="match status" value="1"/>
</dbReference>
<dbReference type="GO" id="GO:0008270">
    <property type="term" value="F:zinc ion binding"/>
    <property type="evidence" value="ECO:0007669"/>
    <property type="project" value="UniProtKB-KW"/>
</dbReference>
<dbReference type="VEuPathDB" id="FungiDB:RhiirA1_485299"/>
<dbReference type="AlphaFoldDB" id="A0A2N1MDA3"/>
<keyword evidence="1" id="KW-0862">Zinc</keyword>
<evidence type="ECO:0000256" key="2">
    <source>
        <dbReference type="SAM" id="MobiDB-lite"/>
    </source>
</evidence>
<dbReference type="VEuPathDB" id="FungiDB:RhiirFUN_022775"/>
<dbReference type="InterPro" id="IPR007527">
    <property type="entry name" value="Znf_SWIM"/>
</dbReference>
<keyword evidence="1" id="KW-0479">Metal-binding</keyword>
<comment type="caution">
    <text evidence="4">The sequence shown here is derived from an EMBL/GenBank/DDBJ whole genome shotgun (WGS) entry which is preliminary data.</text>
</comment>
<dbReference type="EMBL" id="LLXL01002959">
    <property type="protein sequence ID" value="PKK59620.1"/>
    <property type="molecule type" value="Genomic_DNA"/>
</dbReference>
<sequence length="596" mass="70125">MSDSEFMSSDDEIFDEAFDNDFIENIPNDSDSDGEDNGVYNNQSKKTNKPSKTHRTNCKWHVNLSRPTKNNQNSMIFITTIVDEHSGHSLDPCACRFEADKVFTKPMLDDIEWMYVHGHLKPLAIKRMLKAKYKRKVYNKDLYKIIYKYHRNIDQLGNDVSQLFEYLEKCKEDDPRWIIYKDWDRETNTLTKLFWMNPDQLETWYRYNDVILNDNTSKTNRYEMSLSFFVAIDNSMKSRIVAQALMDHADSGMDLAIRLKYSSTFPIHCIWHIGQNLPLRLKSKLGGLFDQFKKDFYECRNSLKQEIFEHYIQTTSRYESVNATFKNLLQNSNNTLVDIFFTIEERLEEEQDNTDYLNWQNSLTTIQSSTIASNAFTDVINELKDFTTPSIQKIHNNEMELAFSYDARPLDQSYINNEDSHDLLFANDFIEKQEVRQLSFQQLLLSCDQKEIKSLWGVSYLTSSDTHYLVILLDNGMYKCSCISLINRGTVCRHYFCVMLRTSQAQFHIGFLNPRWFVETSPDLRSRPFCPASKFKMDLVVPYLESNNPPNFLHSINENILNRNNLYVTLSKQKLYYMNIKGLSKQASLNLIKKKR</sequence>
<feature type="region of interest" description="Disordered" evidence="2">
    <location>
        <begin position="24"/>
        <end position="55"/>
    </location>
</feature>
<evidence type="ECO:0000313" key="4">
    <source>
        <dbReference type="EMBL" id="PKK59620.1"/>
    </source>
</evidence>
<reference evidence="4 5" key="2">
    <citation type="submission" date="2017-10" db="EMBL/GenBank/DDBJ databases">
        <title>Extensive intraspecific genome diversity in a model arbuscular mycorrhizal fungus.</title>
        <authorList>
            <person name="Chen E.C.H."/>
            <person name="Morin E."/>
            <person name="Baudet D."/>
            <person name="Noel J."/>
            <person name="Ndikumana S."/>
            <person name="Charron P."/>
            <person name="St-Onge C."/>
            <person name="Giorgi J."/>
            <person name="Grigoriev I.V."/>
            <person name="Roux C."/>
            <person name="Martin F.M."/>
            <person name="Corradi N."/>
        </authorList>
    </citation>
    <scope>NUCLEOTIDE SEQUENCE [LARGE SCALE GENOMIC DNA]</scope>
    <source>
        <strain evidence="4 5">C2</strain>
    </source>
</reference>
<proteinExistence type="predicted"/>
<keyword evidence="1" id="KW-0863">Zinc-finger</keyword>